<dbReference type="EMBL" id="JACHHR010000002">
    <property type="protein sequence ID" value="MBB5211829.1"/>
    <property type="molecule type" value="Genomic_DNA"/>
</dbReference>
<evidence type="ECO:0008006" key="6">
    <source>
        <dbReference type="Google" id="ProtNLM"/>
    </source>
</evidence>
<dbReference type="EMBL" id="CP047491">
    <property type="protein sequence ID" value="QHQ40584.1"/>
    <property type="molecule type" value="Genomic_DNA"/>
</dbReference>
<dbReference type="PROSITE" id="PS51257">
    <property type="entry name" value="PROKAR_LIPOPROTEIN"/>
    <property type="match status" value="1"/>
</dbReference>
<dbReference type="Proteomes" id="UP000464675">
    <property type="component" value="Chromosome"/>
</dbReference>
<dbReference type="OrthoDB" id="7058468at2"/>
<accession>A0A6P1TCS4</accession>
<reference evidence="2 5" key="2">
    <citation type="submission" date="2020-08" db="EMBL/GenBank/DDBJ databases">
        <title>Genomic Encyclopedia of Type Strains, Phase IV (KMG-IV): sequencing the most valuable type-strain genomes for metagenomic binning, comparative biology and taxonomic classification.</title>
        <authorList>
            <person name="Goeker M."/>
        </authorList>
    </citation>
    <scope>NUCLEOTIDE SEQUENCE [LARGE SCALE GENOMIC DNA]</scope>
    <source>
        <strain evidence="2 5">DSM 11525</strain>
    </source>
</reference>
<evidence type="ECO:0000256" key="1">
    <source>
        <dbReference type="SAM" id="MobiDB-lite"/>
    </source>
</evidence>
<sequence length="228" mass="25184">MKILSRIVLLLTVVVFAGCANVSKMPLNDKATAVDTSQKSILVGKLSIRNDNKPSHQPDLLAVFVNQNEKDFSFTKPALVADLDKGGKEYFISMAVEPGKAKLKLARFMRQVPLLLNAMADLPFEYEIDVPANQVVYIGNINAVIKPREDDQPRAGLVIPLIDQAVVGFSNGTFEVSITDNYAEDMKALEAKYPFIAGQTLAKNLLPSWTHPEQREEKPTVLAENTEE</sequence>
<dbReference type="AlphaFoldDB" id="A0A6P1TCS4"/>
<evidence type="ECO:0000313" key="4">
    <source>
        <dbReference type="Proteomes" id="UP000464675"/>
    </source>
</evidence>
<evidence type="ECO:0000313" key="2">
    <source>
        <dbReference type="EMBL" id="MBB5211829.1"/>
    </source>
</evidence>
<feature type="region of interest" description="Disordered" evidence="1">
    <location>
        <begin position="208"/>
        <end position="228"/>
    </location>
</feature>
<dbReference type="Proteomes" id="UP000563601">
    <property type="component" value="Unassembled WGS sequence"/>
</dbReference>
<organism evidence="2 5">
    <name type="scientific">Microbulbifer hydrolyticus</name>
    <dbReference type="NCBI Taxonomy" id="48074"/>
    <lineage>
        <taxon>Bacteria</taxon>
        <taxon>Pseudomonadati</taxon>
        <taxon>Pseudomonadota</taxon>
        <taxon>Gammaproteobacteria</taxon>
        <taxon>Cellvibrionales</taxon>
        <taxon>Microbulbiferaceae</taxon>
        <taxon>Microbulbifer</taxon>
    </lineage>
</organism>
<protein>
    <recommendedName>
        <fullName evidence="6">Lipoprotein</fullName>
    </recommendedName>
</protein>
<name>A0A6P1TCS4_9GAMM</name>
<evidence type="ECO:0000313" key="3">
    <source>
        <dbReference type="EMBL" id="QHQ40584.1"/>
    </source>
</evidence>
<keyword evidence="4" id="KW-1185">Reference proteome</keyword>
<gene>
    <name evidence="3" type="ORF">GTQ55_17420</name>
    <name evidence="2" type="ORF">HNQ53_002047</name>
</gene>
<proteinExistence type="predicted"/>
<dbReference type="RefSeq" id="WP_161859875.1">
    <property type="nucleotide sequence ID" value="NZ_CP047491.1"/>
</dbReference>
<evidence type="ECO:0000313" key="5">
    <source>
        <dbReference type="Proteomes" id="UP000563601"/>
    </source>
</evidence>
<reference evidence="3 4" key="1">
    <citation type="submission" date="2020-01" db="EMBL/GenBank/DDBJ databases">
        <title>The possibility of degradation of plastic by Microbulbifer hydrolyticus IRE-31.</title>
        <authorList>
            <person name="Liu L."/>
        </authorList>
    </citation>
    <scope>NUCLEOTIDE SEQUENCE [LARGE SCALE GENOMIC DNA]</scope>
    <source>
        <strain evidence="3 4">IRE-31</strain>
    </source>
</reference>